<dbReference type="RefSeq" id="WP_054534200.1">
    <property type="nucleotide sequence ID" value="NZ_LGKP01000015.1"/>
</dbReference>
<accession>A0A0P6XWU0</accession>
<dbReference type="Gene3D" id="2.40.50.100">
    <property type="match status" value="1"/>
</dbReference>
<feature type="domain" description="Lipoyl-binding" evidence="5">
    <location>
        <begin position="23"/>
        <end position="105"/>
    </location>
</feature>
<dbReference type="Proteomes" id="UP000050277">
    <property type="component" value="Unassembled WGS sequence"/>
</dbReference>
<evidence type="ECO:0000313" key="6">
    <source>
        <dbReference type="EMBL" id="KPL88886.1"/>
    </source>
</evidence>
<evidence type="ECO:0000256" key="2">
    <source>
        <dbReference type="ARBA" id="ARBA00022823"/>
    </source>
</evidence>
<comment type="function">
    <text evidence="3">The glycine cleavage system catalyzes the degradation of glycine. The H protein shuttles the methylamine group of glycine from the P protein to the T protein.</text>
</comment>
<dbReference type="NCBIfam" id="NF002270">
    <property type="entry name" value="PRK01202.1"/>
    <property type="match status" value="1"/>
</dbReference>
<dbReference type="SUPFAM" id="SSF51230">
    <property type="entry name" value="Single hybrid motif"/>
    <property type="match status" value="1"/>
</dbReference>
<dbReference type="InterPro" id="IPR011053">
    <property type="entry name" value="Single_hybrid_motif"/>
</dbReference>
<dbReference type="PANTHER" id="PTHR11715">
    <property type="entry name" value="GLYCINE CLEAVAGE SYSTEM H PROTEIN"/>
    <property type="match status" value="1"/>
</dbReference>
<dbReference type="AlphaFoldDB" id="A0A0P6XWU0"/>
<comment type="caution">
    <text evidence="6">The sequence shown here is derived from an EMBL/GenBank/DDBJ whole genome shotgun (WGS) entry which is preliminary data.</text>
</comment>
<dbReference type="InterPro" id="IPR003016">
    <property type="entry name" value="2-oxoA_DH_lipoyl-BS"/>
</dbReference>
<reference evidence="6 7" key="1">
    <citation type="submission" date="2015-07" db="EMBL/GenBank/DDBJ databases">
        <title>Whole genome sequence of Herpetosiphon geysericola DSM 7119.</title>
        <authorList>
            <person name="Hemp J."/>
            <person name="Ward L.M."/>
            <person name="Pace L.A."/>
            <person name="Fischer W.W."/>
        </authorList>
    </citation>
    <scope>NUCLEOTIDE SEQUENCE [LARGE SCALE GENOMIC DNA]</scope>
    <source>
        <strain evidence="6 7">DSM 7119</strain>
    </source>
</reference>
<dbReference type="HAMAP" id="MF_00272">
    <property type="entry name" value="GcvH"/>
    <property type="match status" value="1"/>
</dbReference>
<name>A0A0P6XWU0_9CHLR</name>
<dbReference type="GO" id="GO:0005960">
    <property type="term" value="C:glycine cleavage complex"/>
    <property type="evidence" value="ECO:0007669"/>
    <property type="project" value="InterPro"/>
</dbReference>
<comment type="cofactor">
    <cofactor evidence="3">
        <name>(R)-lipoate</name>
        <dbReference type="ChEBI" id="CHEBI:83088"/>
    </cofactor>
    <text evidence="3">Binds 1 lipoyl cofactor covalently.</text>
</comment>
<comment type="similarity">
    <text evidence="1 3">Belongs to the GcvH family.</text>
</comment>
<dbReference type="CDD" id="cd06848">
    <property type="entry name" value="GCS_H"/>
    <property type="match status" value="1"/>
</dbReference>
<comment type="subunit">
    <text evidence="3">The glycine cleavage system is composed of four proteins: P, T, L and H.</text>
</comment>
<dbReference type="PROSITE" id="PS00189">
    <property type="entry name" value="LIPOYL"/>
    <property type="match status" value="1"/>
</dbReference>
<dbReference type="InterPro" id="IPR000089">
    <property type="entry name" value="Biotin_lipoyl"/>
</dbReference>
<feature type="modified residue" description="N6-lipoyllysine" evidence="3 4">
    <location>
        <position position="64"/>
    </location>
</feature>
<dbReference type="InterPro" id="IPR017453">
    <property type="entry name" value="GCV_H_sub"/>
</dbReference>
<organism evidence="6 7">
    <name type="scientific">Herpetosiphon geysericola</name>
    <dbReference type="NCBI Taxonomy" id="70996"/>
    <lineage>
        <taxon>Bacteria</taxon>
        <taxon>Bacillati</taxon>
        <taxon>Chloroflexota</taxon>
        <taxon>Chloroflexia</taxon>
        <taxon>Herpetosiphonales</taxon>
        <taxon>Herpetosiphonaceae</taxon>
        <taxon>Herpetosiphon</taxon>
    </lineage>
</organism>
<sequence>MSNVPSDLLYTKEHEWVRIDGNTATVGISHFAQSQLGDVVFVELPDVGKTFETGESFGTVESVKAVSEIYAPLSGSVVEINNEVIDAPELVNEDPYGDGWLAKFEFSSEPSGLLSAADYEQFIKEEADK</sequence>
<dbReference type="GO" id="GO:0009249">
    <property type="term" value="P:protein lipoylation"/>
    <property type="evidence" value="ECO:0007669"/>
    <property type="project" value="TreeGrafter"/>
</dbReference>
<keyword evidence="7" id="KW-1185">Reference proteome</keyword>
<gene>
    <name evidence="3" type="primary">gcvH</name>
    <name evidence="6" type="ORF">SE18_09470</name>
</gene>
<dbReference type="InterPro" id="IPR002930">
    <property type="entry name" value="GCV_H"/>
</dbReference>
<evidence type="ECO:0000259" key="5">
    <source>
        <dbReference type="PROSITE" id="PS50968"/>
    </source>
</evidence>
<dbReference type="NCBIfam" id="TIGR00527">
    <property type="entry name" value="gcvH"/>
    <property type="match status" value="1"/>
</dbReference>
<dbReference type="STRING" id="70996.SE18_09470"/>
<dbReference type="EMBL" id="LGKP01000015">
    <property type="protein sequence ID" value="KPL88886.1"/>
    <property type="molecule type" value="Genomic_DNA"/>
</dbReference>
<dbReference type="InterPro" id="IPR033753">
    <property type="entry name" value="GCV_H/Fam206"/>
</dbReference>
<evidence type="ECO:0000256" key="1">
    <source>
        <dbReference type="ARBA" id="ARBA00009249"/>
    </source>
</evidence>
<proteinExistence type="inferred from homology"/>
<dbReference type="PANTHER" id="PTHR11715:SF3">
    <property type="entry name" value="GLYCINE CLEAVAGE SYSTEM H PROTEIN-RELATED"/>
    <property type="match status" value="1"/>
</dbReference>
<dbReference type="PROSITE" id="PS50968">
    <property type="entry name" value="BIOTINYL_LIPOYL"/>
    <property type="match status" value="1"/>
</dbReference>
<keyword evidence="2 3" id="KW-0450">Lipoyl</keyword>
<dbReference type="OrthoDB" id="9796712at2"/>
<evidence type="ECO:0000256" key="4">
    <source>
        <dbReference type="PIRSR" id="PIRSR617453-50"/>
    </source>
</evidence>
<dbReference type="GO" id="GO:0019464">
    <property type="term" value="P:glycine decarboxylation via glycine cleavage system"/>
    <property type="evidence" value="ECO:0007669"/>
    <property type="project" value="UniProtKB-UniRule"/>
</dbReference>
<protein>
    <recommendedName>
        <fullName evidence="3">Glycine cleavage system H protein</fullName>
    </recommendedName>
</protein>
<dbReference type="GO" id="GO:0005829">
    <property type="term" value="C:cytosol"/>
    <property type="evidence" value="ECO:0007669"/>
    <property type="project" value="TreeGrafter"/>
</dbReference>
<dbReference type="PATRIC" id="fig|70996.4.peg.4456"/>
<dbReference type="Pfam" id="PF01597">
    <property type="entry name" value="GCV_H"/>
    <property type="match status" value="1"/>
</dbReference>
<evidence type="ECO:0000313" key="7">
    <source>
        <dbReference type="Proteomes" id="UP000050277"/>
    </source>
</evidence>
<evidence type="ECO:0000256" key="3">
    <source>
        <dbReference type="HAMAP-Rule" id="MF_00272"/>
    </source>
</evidence>